<feature type="domain" description="VanZ-like" evidence="2">
    <location>
        <begin position="20"/>
        <end position="151"/>
    </location>
</feature>
<dbReference type="Proteomes" id="UP000240509">
    <property type="component" value="Unassembled WGS sequence"/>
</dbReference>
<accession>A0A2T4U7W6</accession>
<feature type="transmembrane region" description="Helical" evidence="1">
    <location>
        <begin position="12"/>
        <end position="33"/>
    </location>
</feature>
<comment type="caution">
    <text evidence="3">The sequence shown here is derived from an EMBL/GenBank/DDBJ whole genome shotgun (WGS) entry which is preliminary data.</text>
</comment>
<feature type="transmembrane region" description="Helical" evidence="1">
    <location>
        <begin position="135"/>
        <end position="152"/>
    </location>
</feature>
<keyword evidence="1" id="KW-0472">Membrane</keyword>
<dbReference type="PANTHER" id="PTHR36834">
    <property type="entry name" value="MEMBRANE PROTEIN-RELATED"/>
    <property type="match status" value="1"/>
</dbReference>
<organism evidence="3 4">
    <name type="scientific">Alkalicoccus saliphilus</name>
    <dbReference type="NCBI Taxonomy" id="200989"/>
    <lineage>
        <taxon>Bacteria</taxon>
        <taxon>Bacillati</taxon>
        <taxon>Bacillota</taxon>
        <taxon>Bacilli</taxon>
        <taxon>Bacillales</taxon>
        <taxon>Bacillaceae</taxon>
        <taxon>Alkalicoccus</taxon>
    </lineage>
</organism>
<evidence type="ECO:0000313" key="4">
    <source>
        <dbReference type="Proteomes" id="UP000240509"/>
    </source>
</evidence>
<dbReference type="AlphaFoldDB" id="A0A2T4U7W6"/>
<feature type="transmembrane region" description="Helical" evidence="1">
    <location>
        <begin position="71"/>
        <end position="89"/>
    </location>
</feature>
<sequence length="160" mass="18390">MNKDKKLNGWRTPSRALLTAYLGVLFYIVFFAWNHGASFHEVGEDGRNYNLTPLLSIYRIGFFSASYVDPLIILGGNILLFFPYGFLLTDILHRKNDRTRTAVFLIVLSTAAALSVFIEVNQYYFTYRVANIDDVILNTSGAFIGYCVWRITSRIVRRRT</sequence>
<feature type="transmembrane region" description="Helical" evidence="1">
    <location>
        <begin position="101"/>
        <end position="123"/>
    </location>
</feature>
<evidence type="ECO:0000313" key="3">
    <source>
        <dbReference type="EMBL" id="PTL39486.1"/>
    </source>
</evidence>
<dbReference type="OrthoDB" id="4822551at2"/>
<dbReference type="Pfam" id="PF04892">
    <property type="entry name" value="VanZ"/>
    <property type="match status" value="1"/>
</dbReference>
<dbReference type="RefSeq" id="WP_107584043.1">
    <property type="nucleotide sequence ID" value="NZ_PZJJ01000006.1"/>
</dbReference>
<dbReference type="EMBL" id="PZJJ01000006">
    <property type="protein sequence ID" value="PTL39486.1"/>
    <property type="molecule type" value="Genomic_DNA"/>
</dbReference>
<name>A0A2T4U7W6_9BACI</name>
<gene>
    <name evidence="3" type="ORF">C6Y45_05435</name>
</gene>
<evidence type="ECO:0000256" key="1">
    <source>
        <dbReference type="SAM" id="Phobius"/>
    </source>
</evidence>
<evidence type="ECO:0000259" key="2">
    <source>
        <dbReference type="Pfam" id="PF04892"/>
    </source>
</evidence>
<dbReference type="InterPro" id="IPR053150">
    <property type="entry name" value="Teicoplanin_resist-assoc"/>
</dbReference>
<protein>
    <submittedName>
        <fullName evidence="3">VanZ family protein</fullName>
    </submittedName>
</protein>
<reference evidence="3 4" key="1">
    <citation type="submission" date="2018-03" db="EMBL/GenBank/DDBJ databases">
        <title>Alkalicoccus saliphilus sp. nov., isolated from a mineral pool.</title>
        <authorList>
            <person name="Zhao B."/>
        </authorList>
    </citation>
    <scope>NUCLEOTIDE SEQUENCE [LARGE SCALE GENOMIC DNA]</scope>
    <source>
        <strain evidence="3 4">6AG</strain>
    </source>
</reference>
<keyword evidence="4" id="KW-1185">Reference proteome</keyword>
<keyword evidence="1" id="KW-1133">Transmembrane helix</keyword>
<dbReference type="InterPro" id="IPR006976">
    <property type="entry name" value="VanZ-like"/>
</dbReference>
<dbReference type="PANTHER" id="PTHR36834:SF1">
    <property type="entry name" value="INTEGRAL MEMBRANE PROTEIN"/>
    <property type="match status" value="1"/>
</dbReference>
<keyword evidence="1" id="KW-0812">Transmembrane</keyword>
<proteinExistence type="predicted"/>